<feature type="domain" description="GSCFA" evidence="1">
    <location>
        <begin position="164"/>
        <end position="288"/>
    </location>
</feature>
<name>A0A9D9ERD7_9BACT</name>
<protein>
    <submittedName>
        <fullName evidence="2">GSCFA domain-containing protein</fullName>
    </submittedName>
</protein>
<dbReference type="EMBL" id="JADIMI010000019">
    <property type="protein sequence ID" value="MBO8451703.1"/>
    <property type="molecule type" value="Genomic_DNA"/>
</dbReference>
<accession>A0A9D9ERD7</accession>
<sequence>MIRLQTPVTDVKCRVPVSYRDRILMLGSCFSDNVGQKLSDYGFDVCINPFGTLYNPASISQSVERLVSGTHFTEEECVWMGSGAGRICSFWHHTSFARNDTAEFLENANSRLDEACSFFRDCSKIIITLGTAWCFRYTGWEAPGSGDSAAGGGCTDIPPAGYIGRIVSNCLKRDAREFSRERMTLETAYGLLENIVKMCKAESTTDFREKQIIFTVSPIRHLADGAHGNQLSKSTLLMAADMIIEKTVPTDYFPAYEIMMDELRDYRFYAEDMVHPSLQAVDYISERFLDWALPASERPILEENIRRYRQSRHRDRG</sequence>
<reference evidence="2" key="2">
    <citation type="journal article" date="2021" name="PeerJ">
        <title>Extensive microbial diversity within the chicken gut microbiome revealed by metagenomics and culture.</title>
        <authorList>
            <person name="Gilroy R."/>
            <person name="Ravi A."/>
            <person name="Getino M."/>
            <person name="Pursley I."/>
            <person name="Horton D.L."/>
            <person name="Alikhan N.F."/>
            <person name="Baker D."/>
            <person name="Gharbi K."/>
            <person name="Hall N."/>
            <person name="Watson M."/>
            <person name="Adriaenssens E.M."/>
            <person name="Foster-Nyarko E."/>
            <person name="Jarju S."/>
            <person name="Secka A."/>
            <person name="Antonio M."/>
            <person name="Oren A."/>
            <person name="Chaudhuri R.R."/>
            <person name="La Ragione R."/>
            <person name="Hildebrand F."/>
            <person name="Pallen M.J."/>
        </authorList>
    </citation>
    <scope>NUCLEOTIDE SEQUENCE</scope>
    <source>
        <strain evidence="2">B1-20833</strain>
    </source>
</reference>
<reference evidence="2" key="1">
    <citation type="submission" date="2020-10" db="EMBL/GenBank/DDBJ databases">
        <authorList>
            <person name="Gilroy R."/>
        </authorList>
    </citation>
    <scope>NUCLEOTIDE SEQUENCE</scope>
    <source>
        <strain evidence="2">B1-20833</strain>
    </source>
</reference>
<evidence type="ECO:0000313" key="3">
    <source>
        <dbReference type="Proteomes" id="UP000823661"/>
    </source>
</evidence>
<proteinExistence type="predicted"/>
<organism evidence="2 3">
    <name type="scientific">Candidatus Cryptobacteroides intestinavium</name>
    <dbReference type="NCBI Taxonomy" id="2840766"/>
    <lineage>
        <taxon>Bacteria</taxon>
        <taxon>Pseudomonadati</taxon>
        <taxon>Bacteroidota</taxon>
        <taxon>Bacteroidia</taxon>
        <taxon>Bacteroidales</taxon>
        <taxon>Candidatus Cryptobacteroides</taxon>
    </lineage>
</organism>
<dbReference type="Proteomes" id="UP000823661">
    <property type="component" value="Unassembled WGS sequence"/>
</dbReference>
<evidence type="ECO:0000259" key="1">
    <source>
        <dbReference type="Pfam" id="PF08885"/>
    </source>
</evidence>
<evidence type="ECO:0000313" key="2">
    <source>
        <dbReference type="EMBL" id="MBO8451703.1"/>
    </source>
</evidence>
<dbReference type="AlphaFoldDB" id="A0A9D9ERD7"/>
<feature type="domain" description="GSCFA" evidence="1">
    <location>
        <begin position="22"/>
        <end position="138"/>
    </location>
</feature>
<gene>
    <name evidence="2" type="ORF">IAC06_02300</name>
</gene>
<comment type="caution">
    <text evidence="2">The sequence shown here is derived from an EMBL/GenBank/DDBJ whole genome shotgun (WGS) entry which is preliminary data.</text>
</comment>
<dbReference type="InterPro" id="IPR014982">
    <property type="entry name" value="GSCFA"/>
</dbReference>
<dbReference type="Pfam" id="PF08885">
    <property type="entry name" value="GSCFA"/>
    <property type="match status" value="2"/>
</dbReference>